<gene>
    <name evidence="1" type="ORF">A0H81_03469</name>
</gene>
<proteinExistence type="predicted"/>
<accession>A0A1C7MJ05</accession>
<protein>
    <submittedName>
        <fullName evidence="1">Uncharacterized protein</fullName>
    </submittedName>
</protein>
<organism evidence="1 2">
    <name type="scientific">Grifola frondosa</name>
    <name type="common">Maitake</name>
    <name type="synonym">Polyporus frondosus</name>
    <dbReference type="NCBI Taxonomy" id="5627"/>
    <lineage>
        <taxon>Eukaryota</taxon>
        <taxon>Fungi</taxon>
        <taxon>Dikarya</taxon>
        <taxon>Basidiomycota</taxon>
        <taxon>Agaricomycotina</taxon>
        <taxon>Agaricomycetes</taxon>
        <taxon>Polyporales</taxon>
        <taxon>Grifolaceae</taxon>
        <taxon>Grifola</taxon>
    </lineage>
</organism>
<comment type="caution">
    <text evidence="1">The sequence shown here is derived from an EMBL/GenBank/DDBJ whole genome shotgun (WGS) entry which is preliminary data.</text>
</comment>
<dbReference type="OMA" id="DTFCVAY"/>
<reference evidence="1 2" key="1">
    <citation type="submission" date="2016-03" db="EMBL/GenBank/DDBJ databases">
        <title>Whole genome sequencing of Grifola frondosa 9006-11.</title>
        <authorList>
            <person name="Min B."/>
            <person name="Park H."/>
            <person name="Kim J.-G."/>
            <person name="Cho H."/>
            <person name="Oh Y.-L."/>
            <person name="Kong W.-S."/>
            <person name="Choi I.-G."/>
        </authorList>
    </citation>
    <scope>NUCLEOTIDE SEQUENCE [LARGE SCALE GENOMIC DNA]</scope>
    <source>
        <strain evidence="1 2">9006-11</strain>
    </source>
</reference>
<dbReference type="Proteomes" id="UP000092993">
    <property type="component" value="Unassembled WGS sequence"/>
</dbReference>
<keyword evidence="2" id="KW-1185">Reference proteome</keyword>
<dbReference type="EMBL" id="LUGG01000003">
    <property type="protein sequence ID" value="OBZ76915.1"/>
    <property type="molecule type" value="Genomic_DNA"/>
</dbReference>
<evidence type="ECO:0000313" key="2">
    <source>
        <dbReference type="Proteomes" id="UP000092993"/>
    </source>
</evidence>
<name>A0A1C7MJ05_GRIFR</name>
<dbReference type="OrthoDB" id="3270380at2759"/>
<dbReference type="AlphaFoldDB" id="A0A1C7MJ05"/>
<evidence type="ECO:0000313" key="1">
    <source>
        <dbReference type="EMBL" id="OBZ76915.1"/>
    </source>
</evidence>
<sequence>MRNMFDYMHLGDLLAFKGTSRSADHMVSDYLSGKFRSLLSRFLTKPTNFRNVMRSTNSIISGSAALEYILPRNNTWRASDLDIYVPHHQFNRVVTYLVIFGLYKPVFPQDVQSHYNGAIIQVVRLQNGNLQIDVIQSASVSALHPTTLFWNTALTNGISADGVYCAYPRLTLHLRGLISPCNLIGTPPPTNAL</sequence>